<keyword evidence="3" id="KW-0309">Germination</keyword>
<evidence type="ECO:0000256" key="1">
    <source>
        <dbReference type="ARBA" id="ARBA00004635"/>
    </source>
</evidence>
<feature type="domain" description="Spore germination GerAC-like C-terminal" evidence="8">
    <location>
        <begin position="225"/>
        <end position="285"/>
    </location>
</feature>
<dbReference type="PANTHER" id="PTHR35789">
    <property type="entry name" value="SPORE GERMINATION PROTEIN B3"/>
    <property type="match status" value="1"/>
</dbReference>
<dbReference type="Proteomes" id="UP000319756">
    <property type="component" value="Chromosome"/>
</dbReference>
<dbReference type="GO" id="GO:0009847">
    <property type="term" value="P:spore germination"/>
    <property type="evidence" value="ECO:0007669"/>
    <property type="project" value="InterPro"/>
</dbReference>
<dbReference type="Pfam" id="PF25198">
    <property type="entry name" value="Spore_GerAC_N"/>
    <property type="match status" value="1"/>
</dbReference>
<dbReference type="InterPro" id="IPR046953">
    <property type="entry name" value="Spore_GerAC-like_C"/>
</dbReference>
<dbReference type="AlphaFoldDB" id="A0A514LJ02"/>
<dbReference type="GO" id="GO:0016020">
    <property type="term" value="C:membrane"/>
    <property type="evidence" value="ECO:0007669"/>
    <property type="project" value="UniProtKB-SubCell"/>
</dbReference>
<dbReference type="KEGG" id="sale:EPH95_12035"/>
<accession>A0A514LJ02</accession>
<keyword evidence="11" id="KW-1185">Reference proteome</keyword>
<dbReference type="EMBL" id="CP035485">
    <property type="protein sequence ID" value="QDI91814.1"/>
    <property type="molecule type" value="Genomic_DNA"/>
</dbReference>
<keyword evidence="4" id="KW-0732">Signal</keyword>
<evidence type="ECO:0000256" key="5">
    <source>
        <dbReference type="ARBA" id="ARBA00023136"/>
    </source>
</evidence>
<evidence type="ECO:0000259" key="8">
    <source>
        <dbReference type="Pfam" id="PF05504"/>
    </source>
</evidence>
<evidence type="ECO:0000256" key="6">
    <source>
        <dbReference type="ARBA" id="ARBA00023139"/>
    </source>
</evidence>
<feature type="domain" description="Spore germination protein N-terminal" evidence="9">
    <location>
        <begin position="22"/>
        <end position="193"/>
    </location>
</feature>
<comment type="subcellular location">
    <subcellularLocation>
        <location evidence="1">Membrane</location>
        <topology evidence="1">Lipid-anchor</topology>
    </subcellularLocation>
</comment>
<gene>
    <name evidence="10" type="ORF">EPH95_12035</name>
</gene>
<keyword evidence="7" id="KW-0449">Lipoprotein</keyword>
<protein>
    <submittedName>
        <fullName evidence="10">Ger(X)C family spore germination protein</fullName>
    </submittedName>
</protein>
<evidence type="ECO:0000313" key="10">
    <source>
        <dbReference type="EMBL" id="QDI91814.1"/>
    </source>
</evidence>
<dbReference type="Gene3D" id="6.20.190.10">
    <property type="entry name" value="Nutrient germinant receptor protein C, domain 1"/>
    <property type="match status" value="1"/>
</dbReference>
<dbReference type="PANTHER" id="PTHR35789:SF1">
    <property type="entry name" value="SPORE GERMINATION PROTEIN B3"/>
    <property type="match status" value="1"/>
</dbReference>
<evidence type="ECO:0000313" key="11">
    <source>
        <dbReference type="Proteomes" id="UP000319756"/>
    </source>
</evidence>
<comment type="similarity">
    <text evidence="2">Belongs to the GerABKC lipoprotein family.</text>
</comment>
<organism evidence="10 11">
    <name type="scientific">Salicibibacter halophilus</name>
    <dbReference type="NCBI Taxonomy" id="2502791"/>
    <lineage>
        <taxon>Bacteria</taxon>
        <taxon>Bacillati</taxon>
        <taxon>Bacillota</taxon>
        <taxon>Bacilli</taxon>
        <taxon>Bacillales</taxon>
        <taxon>Bacillaceae</taxon>
        <taxon>Salicibibacter</taxon>
    </lineage>
</organism>
<evidence type="ECO:0000256" key="3">
    <source>
        <dbReference type="ARBA" id="ARBA00022544"/>
    </source>
</evidence>
<dbReference type="InterPro" id="IPR008844">
    <property type="entry name" value="Spore_GerAC-like"/>
</dbReference>
<evidence type="ECO:0000259" key="9">
    <source>
        <dbReference type="Pfam" id="PF25198"/>
    </source>
</evidence>
<dbReference type="OrthoDB" id="9816067at2"/>
<dbReference type="RefSeq" id="WP_142090307.1">
    <property type="nucleotide sequence ID" value="NZ_CP035485.1"/>
</dbReference>
<keyword evidence="6" id="KW-0564">Palmitate</keyword>
<dbReference type="NCBIfam" id="TIGR02887">
    <property type="entry name" value="spore_ger_x_C"/>
    <property type="match status" value="1"/>
</dbReference>
<sequence>MKICIRSFLILIIVVSLSGCWDQWELNEISIISGIAIDQGDNGDYVLNMQVINPSELAITEEAAGLSPVAIYEVSGTTIHEAAREILKEAPRRAYFSHMASLIISEEIAEEGLEDVMDFFYRDHEVRSDYMILIAKDGSAHDILEMVPRLEGVGSINILHSIEHGEQSTALIDGVRMGELLQKTLSAGVEPSLLGVSAVGDMEKAQTTQNVESTKPKGHRVLDSTAIFRNNQLVGWLDESQSKAFQYADGAVQDSAESVPCPDVGTMAIESLQTEPEIVVSMDNGPQISRGQHPGNFFWLVWTCRSGNECL</sequence>
<dbReference type="Pfam" id="PF05504">
    <property type="entry name" value="Spore_GerAC"/>
    <property type="match status" value="1"/>
</dbReference>
<evidence type="ECO:0000256" key="4">
    <source>
        <dbReference type="ARBA" id="ARBA00022729"/>
    </source>
</evidence>
<evidence type="ECO:0000256" key="2">
    <source>
        <dbReference type="ARBA" id="ARBA00007886"/>
    </source>
</evidence>
<proteinExistence type="inferred from homology"/>
<dbReference type="PROSITE" id="PS51257">
    <property type="entry name" value="PROKAR_LIPOPROTEIN"/>
    <property type="match status" value="1"/>
</dbReference>
<dbReference type="InterPro" id="IPR057336">
    <property type="entry name" value="GerAC_N"/>
</dbReference>
<keyword evidence="5" id="KW-0472">Membrane</keyword>
<name>A0A514LJ02_9BACI</name>
<reference evidence="11" key="1">
    <citation type="submission" date="2019-01" db="EMBL/GenBank/DDBJ databases">
        <title>Genomic analysis of Salicibibacter sp. NKC3-5.</title>
        <authorList>
            <person name="Oh Y.J."/>
        </authorList>
    </citation>
    <scope>NUCLEOTIDE SEQUENCE [LARGE SCALE GENOMIC DNA]</scope>
    <source>
        <strain evidence="11">NKC3-5</strain>
    </source>
</reference>
<evidence type="ECO:0000256" key="7">
    <source>
        <dbReference type="ARBA" id="ARBA00023288"/>
    </source>
</evidence>